<gene>
    <name evidence="1" type="ORF">BK663_04275</name>
</gene>
<comment type="caution">
    <text evidence="1">The sequence shown here is derived from an EMBL/GenBank/DDBJ whole genome shotgun (WGS) entry which is preliminary data.</text>
</comment>
<dbReference type="RefSeq" id="WP_123719533.1">
    <property type="nucleotide sequence ID" value="NZ_MOBN01000012.1"/>
</dbReference>
<dbReference type="AlphaFoldDB" id="A0A423IYK0"/>
<protein>
    <submittedName>
        <fullName evidence="1">Uncharacterized protein</fullName>
    </submittedName>
</protein>
<dbReference type="EMBL" id="MOBN01000012">
    <property type="protein sequence ID" value="RON30525.1"/>
    <property type="molecule type" value="Genomic_DNA"/>
</dbReference>
<sequence length="144" mass="15282">MLNFFKKTSDADITQVKRALGPEAIVVLSASCCMPGTTQVDEQIEAAARNALTQAKLDWPVLTITVTTAQSILPRLSAELNAKEGAVAQQVTELFMAHGLSAFPIVIVDQTLVSYGGVPDQAMIHNALVAASETNLDLTSGEVR</sequence>
<reference evidence="1 2" key="1">
    <citation type="submission" date="2016-10" db="EMBL/GenBank/DDBJ databases">
        <title>Comparative genome analysis of multiple Pseudomonas spp. focuses on biocontrol and plant growth promoting traits.</title>
        <authorList>
            <person name="Tao X.-Y."/>
            <person name="Taylor C.G."/>
        </authorList>
    </citation>
    <scope>NUCLEOTIDE SEQUENCE [LARGE SCALE GENOMIC DNA]</scope>
    <source>
        <strain evidence="1 2">48C10</strain>
    </source>
</reference>
<dbReference type="Proteomes" id="UP000284168">
    <property type="component" value="Unassembled WGS sequence"/>
</dbReference>
<evidence type="ECO:0000313" key="1">
    <source>
        <dbReference type="EMBL" id="RON30525.1"/>
    </source>
</evidence>
<evidence type="ECO:0000313" key="2">
    <source>
        <dbReference type="Proteomes" id="UP000284168"/>
    </source>
</evidence>
<name>A0A423IYK0_9PSED</name>
<proteinExistence type="predicted"/>
<organism evidence="1 2">
    <name type="scientific">Pseudomonas lini</name>
    <dbReference type="NCBI Taxonomy" id="163011"/>
    <lineage>
        <taxon>Bacteria</taxon>
        <taxon>Pseudomonadati</taxon>
        <taxon>Pseudomonadota</taxon>
        <taxon>Gammaproteobacteria</taxon>
        <taxon>Pseudomonadales</taxon>
        <taxon>Pseudomonadaceae</taxon>
        <taxon>Pseudomonas</taxon>
    </lineage>
</organism>
<accession>A0A423IYK0</accession>